<name>A0A8S5SAS4_9CAUD</name>
<sequence length="151" mass="16993">MIGLFLQMGEGYKRIKKSTTLDISFNSETETYDFIADKNPTESLKSYSPQISQDLTMIKGEDDFEYIYEQMMKSVPNNEEVNTKALLVFMFDGDKTKGYKAWEVDAKLIFDTLSGVDSKINFNINFASDIRVGVAKVADGTVTFTEGTSEV</sequence>
<reference evidence="1" key="1">
    <citation type="journal article" date="2021" name="Proc. Natl. Acad. Sci. U.S.A.">
        <title>A Catalog of Tens of Thousands of Viruses from Human Metagenomes Reveals Hidden Associations with Chronic Diseases.</title>
        <authorList>
            <person name="Tisza M.J."/>
            <person name="Buck C.B."/>
        </authorList>
    </citation>
    <scope>NUCLEOTIDE SEQUENCE</scope>
    <source>
        <strain evidence="1">Ct0D87</strain>
    </source>
</reference>
<dbReference type="EMBL" id="BK032561">
    <property type="protein sequence ID" value="DAF47931.1"/>
    <property type="molecule type" value="Genomic_DNA"/>
</dbReference>
<protein>
    <submittedName>
        <fullName evidence="1">Uncharacterized protein</fullName>
    </submittedName>
</protein>
<accession>A0A8S5SAS4</accession>
<evidence type="ECO:0000313" key="1">
    <source>
        <dbReference type="EMBL" id="DAF47931.1"/>
    </source>
</evidence>
<proteinExistence type="predicted"/>
<organism evidence="1">
    <name type="scientific">Siphoviridae sp. ct0D87</name>
    <dbReference type="NCBI Taxonomy" id="2827760"/>
    <lineage>
        <taxon>Viruses</taxon>
        <taxon>Duplodnaviria</taxon>
        <taxon>Heunggongvirae</taxon>
        <taxon>Uroviricota</taxon>
        <taxon>Caudoviricetes</taxon>
    </lineage>
</organism>